<keyword evidence="4" id="KW-1185">Reference proteome</keyword>
<feature type="transmembrane region" description="Helical" evidence="1">
    <location>
        <begin position="29"/>
        <end position="51"/>
    </location>
</feature>
<evidence type="ECO:0000259" key="2">
    <source>
        <dbReference type="Pfam" id="PF07811"/>
    </source>
</evidence>
<dbReference type="EMBL" id="MKIP01000029">
    <property type="protein sequence ID" value="OLP61943.1"/>
    <property type="molecule type" value="Genomic_DNA"/>
</dbReference>
<dbReference type="AlphaFoldDB" id="A0A1Q9B1N9"/>
<gene>
    <name evidence="3" type="ORF">BJF93_07395</name>
</gene>
<feature type="domain" description="TadE-like" evidence="2">
    <location>
        <begin position="23"/>
        <end position="64"/>
    </location>
</feature>
<keyword evidence="1" id="KW-0812">Transmembrane</keyword>
<evidence type="ECO:0000256" key="1">
    <source>
        <dbReference type="SAM" id="Phobius"/>
    </source>
</evidence>
<dbReference type="InterPro" id="IPR012495">
    <property type="entry name" value="TadE-like_dom"/>
</dbReference>
<sequence length="192" mass="19835">MTSLLSKLVSNLRLIDLCKSRRGIAAVEFAFIAPVMLVMMTGVSELGVFVFKRMQANEAVSAAANAALASGPGLSSSTADATANVLASILRAPDTAGTARMTINGLRAYDITATQMTSSGSVSSADECRCPTQANGVIDWGGSVGCTSTCADGSSAGRYISIAYHRPYKPVFPTYGLISNNGITVNVVALVQ</sequence>
<reference evidence="3 4" key="1">
    <citation type="submission" date="2016-09" db="EMBL/GenBank/DDBJ databases">
        <title>Rhizobium sp. nov., a novel species isolated from the rice rhizosphere.</title>
        <authorList>
            <person name="Zhao J."/>
            <person name="Zhang X."/>
        </authorList>
    </citation>
    <scope>NUCLEOTIDE SEQUENCE [LARGE SCALE GENOMIC DNA]</scope>
    <source>
        <strain evidence="3 4">1.7048</strain>
    </source>
</reference>
<organism evidence="3 4">
    <name type="scientific">Xaviernesmea oryzae</name>
    <dbReference type="NCBI Taxonomy" id="464029"/>
    <lineage>
        <taxon>Bacteria</taxon>
        <taxon>Pseudomonadati</taxon>
        <taxon>Pseudomonadota</taxon>
        <taxon>Alphaproteobacteria</taxon>
        <taxon>Hyphomicrobiales</taxon>
        <taxon>Rhizobiaceae</taxon>
        <taxon>Rhizobium/Agrobacterium group</taxon>
        <taxon>Xaviernesmea</taxon>
    </lineage>
</organism>
<keyword evidence="1" id="KW-1133">Transmembrane helix</keyword>
<comment type="caution">
    <text evidence="3">The sequence shown here is derived from an EMBL/GenBank/DDBJ whole genome shotgun (WGS) entry which is preliminary data.</text>
</comment>
<dbReference type="OrthoDB" id="7356451at2"/>
<dbReference type="Proteomes" id="UP000186364">
    <property type="component" value="Unassembled WGS sequence"/>
</dbReference>
<accession>A0A1Q9B1N9</accession>
<protein>
    <recommendedName>
        <fullName evidence="2">TadE-like domain-containing protein</fullName>
    </recommendedName>
</protein>
<name>A0A1Q9B1N9_9HYPH</name>
<proteinExistence type="predicted"/>
<keyword evidence="1" id="KW-0472">Membrane</keyword>
<evidence type="ECO:0000313" key="4">
    <source>
        <dbReference type="Proteomes" id="UP000186364"/>
    </source>
</evidence>
<dbReference type="RefSeq" id="WP_075625961.1">
    <property type="nucleotide sequence ID" value="NZ_FOAM01000005.1"/>
</dbReference>
<evidence type="ECO:0000313" key="3">
    <source>
        <dbReference type="EMBL" id="OLP61943.1"/>
    </source>
</evidence>
<dbReference type="Pfam" id="PF07811">
    <property type="entry name" value="TadE"/>
    <property type="match status" value="1"/>
</dbReference>